<dbReference type="Pfam" id="PF16861">
    <property type="entry name" value="Carbam_trans_C"/>
    <property type="match status" value="1"/>
</dbReference>
<dbReference type="RefSeq" id="WP_378310064.1">
    <property type="nucleotide sequence ID" value="NZ_JBHUKS010000026.1"/>
</dbReference>
<dbReference type="InterPro" id="IPR038152">
    <property type="entry name" value="Carbam_trans_C_sf"/>
</dbReference>
<dbReference type="Proteomes" id="UP001597483">
    <property type="component" value="Unassembled WGS sequence"/>
</dbReference>
<dbReference type="InterPro" id="IPR003696">
    <property type="entry name" value="Carbtransf_dom"/>
</dbReference>
<dbReference type="InterPro" id="IPR031730">
    <property type="entry name" value="Carbam_trans_C"/>
</dbReference>
<dbReference type="PANTHER" id="PTHR34847">
    <property type="entry name" value="NODULATION PROTEIN U"/>
    <property type="match status" value="1"/>
</dbReference>
<dbReference type="InterPro" id="IPR043129">
    <property type="entry name" value="ATPase_NBD"/>
</dbReference>
<evidence type="ECO:0000256" key="1">
    <source>
        <dbReference type="ARBA" id="ARBA00006129"/>
    </source>
</evidence>
<evidence type="ECO:0000313" key="4">
    <source>
        <dbReference type="EMBL" id="MFD2472410.1"/>
    </source>
</evidence>
<protein>
    <submittedName>
        <fullName evidence="4">Carbamoyltransferase</fullName>
    </submittedName>
</protein>
<dbReference type="Gene3D" id="3.90.870.20">
    <property type="entry name" value="Carbamoyltransferase, C-terminal domain"/>
    <property type="match status" value="1"/>
</dbReference>
<sequence length="626" mass="68403">MLILGFSCYYHNSAAAIVSDGEVVAAVEEERLTRVKNDSRFPENAIRACLDWSGATLDDVDLVAFYEKPQRKLARILSTAVRNYPRGSDHFRAIFENRNERGLYGSAGLVGKLLAASPTAGARTAWDKRLVQVPHHLSHAASAFYPSPFESAAVLVADGVGEFATTTIGAGTTTAGNGKKIRLLRELRFPHSLGLLYSCFTHFLGFEVNDGEYKVMGLAPYGRPRFRESILDNVVHVRADGSFTIDESLLTYPIARHMYDRARMEALFGPRREPDEPLTQAHADLAASIQQVVEEIMLELANQAHASTGERNLVLAGGVALNCVANGRIQREGPFDDVWVQPAPGDSGGALGAALEAWHGHAAQPSRTARGHQADGMCAARLGPAYGLREVCSALRARDVSHLVVSPDEVAPTAAALLARGRLVGWFQGRMEFGPRALGSRSILADPRPAAVQKALNLKVKRRESFRPFAAAVLRDRVADWFALEGRETSVLGTPGDGYESPYMSLVARILPARSFDTEDDVRRFGGLDVQRNEISACTHVDGTSRIQTVRPQDDGRFHALITEFDKLTSIPLVLNTSFNRRGEPIVCTPQDAVDCFLDTDLDYLCMENVVAWKSPEAALTGRRPD</sequence>
<evidence type="ECO:0000259" key="2">
    <source>
        <dbReference type="Pfam" id="PF02543"/>
    </source>
</evidence>
<keyword evidence="5" id="KW-1185">Reference proteome</keyword>
<dbReference type="Gene3D" id="3.30.420.40">
    <property type="match status" value="2"/>
</dbReference>
<feature type="domain" description="Carbamoyltransferase" evidence="2">
    <location>
        <begin position="3"/>
        <end position="355"/>
    </location>
</feature>
<gene>
    <name evidence="4" type="ORF">ACFSVL_33790</name>
</gene>
<dbReference type="SUPFAM" id="SSF53067">
    <property type="entry name" value="Actin-like ATPase domain"/>
    <property type="match status" value="1"/>
</dbReference>
<name>A0ABW5HGH7_9PSEU</name>
<dbReference type="PANTHER" id="PTHR34847:SF1">
    <property type="entry name" value="NODULATION PROTEIN U"/>
    <property type="match status" value="1"/>
</dbReference>
<dbReference type="EMBL" id="JBHUKS010000026">
    <property type="protein sequence ID" value="MFD2472410.1"/>
    <property type="molecule type" value="Genomic_DNA"/>
</dbReference>
<reference evidence="5" key="1">
    <citation type="journal article" date="2019" name="Int. J. Syst. Evol. Microbiol.">
        <title>The Global Catalogue of Microorganisms (GCM) 10K type strain sequencing project: providing services to taxonomists for standard genome sequencing and annotation.</title>
        <authorList>
            <consortium name="The Broad Institute Genomics Platform"/>
            <consortium name="The Broad Institute Genome Sequencing Center for Infectious Disease"/>
            <person name="Wu L."/>
            <person name="Ma J."/>
        </authorList>
    </citation>
    <scope>NUCLEOTIDE SEQUENCE [LARGE SCALE GENOMIC DNA]</scope>
    <source>
        <strain evidence="5">CGMCC 4.7641</strain>
    </source>
</reference>
<evidence type="ECO:0000259" key="3">
    <source>
        <dbReference type="Pfam" id="PF16861"/>
    </source>
</evidence>
<dbReference type="InterPro" id="IPR051338">
    <property type="entry name" value="NodU/CmcH_Carbamoyltrnsfr"/>
</dbReference>
<dbReference type="Pfam" id="PF02543">
    <property type="entry name" value="Carbam_trans_N"/>
    <property type="match status" value="1"/>
</dbReference>
<proteinExistence type="inferred from homology"/>
<accession>A0ABW5HGH7</accession>
<organism evidence="4 5">
    <name type="scientific">Amycolatopsis silviterrae</name>
    <dbReference type="NCBI Taxonomy" id="1656914"/>
    <lineage>
        <taxon>Bacteria</taxon>
        <taxon>Bacillati</taxon>
        <taxon>Actinomycetota</taxon>
        <taxon>Actinomycetes</taxon>
        <taxon>Pseudonocardiales</taxon>
        <taxon>Pseudonocardiaceae</taxon>
        <taxon>Amycolatopsis</taxon>
    </lineage>
</organism>
<evidence type="ECO:0000313" key="5">
    <source>
        <dbReference type="Proteomes" id="UP001597483"/>
    </source>
</evidence>
<comment type="similarity">
    <text evidence="1">Belongs to the NodU/CmcH family.</text>
</comment>
<dbReference type="CDD" id="cd24098">
    <property type="entry name" value="ASKHA_NBD_TobZ_N"/>
    <property type="match status" value="1"/>
</dbReference>
<comment type="caution">
    <text evidence="4">The sequence shown here is derived from an EMBL/GenBank/DDBJ whole genome shotgun (WGS) entry which is preliminary data.</text>
</comment>
<feature type="domain" description="Carbamoyltransferase C-terminal" evidence="3">
    <location>
        <begin position="415"/>
        <end position="612"/>
    </location>
</feature>